<evidence type="ECO:0000313" key="2">
    <source>
        <dbReference type="Proteomes" id="UP000887565"/>
    </source>
</evidence>
<accession>A0A915JFH0</accession>
<protein>
    <submittedName>
        <fullName evidence="3">Uncharacterized protein</fullName>
    </submittedName>
</protein>
<proteinExistence type="predicted"/>
<evidence type="ECO:0000256" key="1">
    <source>
        <dbReference type="SAM" id="SignalP"/>
    </source>
</evidence>
<dbReference type="WBParaSite" id="nRc.2.0.1.t25280-RA">
    <property type="protein sequence ID" value="nRc.2.0.1.t25280-RA"/>
    <property type="gene ID" value="nRc.2.0.1.g25280"/>
</dbReference>
<feature type="chain" id="PRO_5037483165" evidence="1">
    <location>
        <begin position="20"/>
        <end position="128"/>
    </location>
</feature>
<name>A0A915JFH0_ROMCU</name>
<reference evidence="3" key="1">
    <citation type="submission" date="2022-11" db="UniProtKB">
        <authorList>
            <consortium name="WormBaseParasite"/>
        </authorList>
    </citation>
    <scope>IDENTIFICATION</scope>
</reference>
<evidence type="ECO:0000313" key="3">
    <source>
        <dbReference type="WBParaSite" id="nRc.2.0.1.t25280-RA"/>
    </source>
</evidence>
<dbReference type="Proteomes" id="UP000887565">
    <property type="component" value="Unplaced"/>
</dbReference>
<keyword evidence="1" id="KW-0732">Signal</keyword>
<sequence length="128" mass="13840">MSSIIFALIMMLFWTEAASIYVPTRIARRVTIVNAAPQPATYGNPILNPCLATSSKARTVGGYNIGIGLIAVGTFYERRYTQDDDGCRYQASSVGTQGLGVWPRGVSLGAPINIKEERGGSNNERSPR</sequence>
<organism evidence="2 3">
    <name type="scientific">Romanomermis culicivorax</name>
    <name type="common">Nematode worm</name>
    <dbReference type="NCBI Taxonomy" id="13658"/>
    <lineage>
        <taxon>Eukaryota</taxon>
        <taxon>Metazoa</taxon>
        <taxon>Ecdysozoa</taxon>
        <taxon>Nematoda</taxon>
        <taxon>Enoplea</taxon>
        <taxon>Dorylaimia</taxon>
        <taxon>Mermithida</taxon>
        <taxon>Mermithoidea</taxon>
        <taxon>Mermithidae</taxon>
        <taxon>Romanomermis</taxon>
    </lineage>
</organism>
<dbReference type="AlphaFoldDB" id="A0A915JFH0"/>
<feature type="signal peptide" evidence="1">
    <location>
        <begin position="1"/>
        <end position="19"/>
    </location>
</feature>
<keyword evidence="2" id="KW-1185">Reference proteome</keyword>